<dbReference type="KEGG" id="lnn:F0161_08135"/>
<protein>
    <submittedName>
        <fullName evidence="3">CBS domain-containing protein</fullName>
    </submittedName>
</protein>
<feature type="domain" description="CBS" evidence="2">
    <location>
        <begin position="86"/>
        <end position="138"/>
    </location>
</feature>
<evidence type="ECO:0000313" key="3">
    <source>
        <dbReference type="EMBL" id="QER67812.1"/>
    </source>
</evidence>
<evidence type="ECO:0000259" key="2">
    <source>
        <dbReference type="Pfam" id="PF00571"/>
    </source>
</evidence>
<dbReference type="AlphaFoldDB" id="A0A5P1X1M4"/>
<keyword evidence="4" id="KW-1185">Reference proteome</keyword>
<dbReference type="PANTHER" id="PTHR43080:SF2">
    <property type="entry name" value="CBS DOMAIN-CONTAINING PROTEIN"/>
    <property type="match status" value="1"/>
</dbReference>
<dbReference type="RefSeq" id="WP_137602611.1">
    <property type="nucleotide sequence ID" value="NZ_BJEB01000063.1"/>
</dbReference>
<dbReference type="NCBIfam" id="NF041630">
    <property type="entry name" value="CBS_CbpB"/>
    <property type="match status" value="1"/>
</dbReference>
<keyword evidence="1" id="KW-0129">CBS domain</keyword>
<dbReference type="CDD" id="cd04643">
    <property type="entry name" value="CBS_pair_bac"/>
    <property type="match status" value="1"/>
</dbReference>
<dbReference type="SUPFAM" id="SSF54631">
    <property type="entry name" value="CBS-domain pair"/>
    <property type="match status" value="1"/>
</dbReference>
<organism evidence="3 4">
    <name type="scientific">Paucilactobacillus nenjiangensis</name>
    <dbReference type="NCBI Taxonomy" id="1296540"/>
    <lineage>
        <taxon>Bacteria</taxon>
        <taxon>Bacillati</taxon>
        <taxon>Bacillota</taxon>
        <taxon>Bacilli</taxon>
        <taxon>Lactobacillales</taxon>
        <taxon>Lactobacillaceae</taxon>
        <taxon>Paucilactobacillus</taxon>
    </lineage>
</organism>
<dbReference type="PANTHER" id="PTHR43080">
    <property type="entry name" value="CBS DOMAIN-CONTAINING PROTEIN CBSX3, MITOCHONDRIAL"/>
    <property type="match status" value="1"/>
</dbReference>
<dbReference type="InterPro" id="IPR000644">
    <property type="entry name" value="CBS_dom"/>
</dbReference>
<evidence type="ECO:0000313" key="4">
    <source>
        <dbReference type="Proteomes" id="UP000325295"/>
    </source>
</evidence>
<evidence type="ECO:0000256" key="1">
    <source>
        <dbReference type="ARBA" id="ARBA00023122"/>
    </source>
</evidence>
<dbReference type="InterPro" id="IPR051257">
    <property type="entry name" value="Diverse_CBS-Domain"/>
</dbReference>
<dbReference type="Pfam" id="PF00571">
    <property type="entry name" value="CBS"/>
    <property type="match status" value="1"/>
</dbReference>
<reference evidence="3 4" key="1">
    <citation type="submission" date="2019-09" db="EMBL/GenBank/DDBJ databases">
        <title>Complete Genome Sequence of Lactobacillus nenjiangensis SH-Y15, isolated from sauerkraut.</title>
        <authorList>
            <person name="Yang H."/>
        </authorList>
    </citation>
    <scope>NUCLEOTIDE SEQUENCE [LARGE SCALE GENOMIC DNA]</scope>
    <source>
        <strain evidence="3 4">SH-Y15</strain>
    </source>
</reference>
<proteinExistence type="predicted"/>
<name>A0A5P1X1M4_9LACO</name>
<dbReference type="EMBL" id="CP043939">
    <property type="protein sequence ID" value="QER67812.1"/>
    <property type="molecule type" value="Genomic_DNA"/>
</dbReference>
<accession>A0A5P1X1M4</accession>
<gene>
    <name evidence="3" type="ORF">F0161_08135</name>
</gene>
<dbReference type="Proteomes" id="UP000325295">
    <property type="component" value="Chromosome"/>
</dbReference>
<dbReference type="InterPro" id="IPR048125">
    <property type="entry name" value="CBS_CbpB"/>
</dbReference>
<dbReference type="OrthoDB" id="2375431at2"/>
<dbReference type="Gene3D" id="3.10.580.10">
    <property type="entry name" value="CBS-domain"/>
    <property type="match status" value="1"/>
</dbReference>
<dbReference type="InterPro" id="IPR046342">
    <property type="entry name" value="CBS_dom_sf"/>
</dbReference>
<sequence>MIDASIEEMLTERKQKFLIPANIVANVLETNNLYHAFLVLTKNQYAKIIVLDNDGKYKGLLSLSMITDQMLETERVNVNKLTHILVKDVMQTDAVTVCDPYDVENDLRLLTDNPFLPVVADNGDFTGIVTRRELLKAVNRLVHNIDERYDITKKNETIQ</sequence>